<dbReference type="PANTHER" id="PTHR13420">
    <property type="entry name" value="UPF0235 PROTEIN C15ORF40"/>
    <property type="match status" value="1"/>
</dbReference>
<evidence type="ECO:0000256" key="2">
    <source>
        <dbReference type="HAMAP-Rule" id="MF_00634"/>
    </source>
</evidence>
<dbReference type="Pfam" id="PF02594">
    <property type="entry name" value="DUF167"/>
    <property type="match status" value="1"/>
</dbReference>
<dbReference type="NCBIfam" id="TIGR00251">
    <property type="entry name" value="DUF167 family protein"/>
    <property type="match status" value="1"/>
</dbReference>
<evidence type="ECO:0000313" key="3">
    <source>
        <dbReference type="EMBL" id="KPJ68597.1"/>
    </source>
</evidence>
<dbReference type="PANTHER" id="PTHR13420:SF7">
    <property type="entry name" value="UPF0235 PROTEIN C15ORF40"/>
    <property type="match status" value="1"/>
</dbReference>
<name>A0A0S7Y1G4_UNCSA</name>
<dbReference type="InterPro" id="IPR003746">
    <property type="entry name" value="DUF167"/>
</dbReference>
<comment type="caution">
    <text evidence="3">The sequence shown here is derived from an EMBL/GenBank/DDBJ whole genome shotgun (WGS) entry which is preliminary data.</text>
</comment>
<evidence type="ECO:0000313" key="4">
    <source>
        <dbReference type="Proteomes" id="UP000051861"/>
    </source>
</evidence>
<dbReference type="GO" id="GO:0005737">
    <property type="term" value="C:cytoplasm"/>
    <property type="evidence" value="ECO:0007669"/>
    <property type="project" value="TreeGrafter"/>
</dbReference>
<dbReference type="Proteomes" id="UP000051861">
    <property type="component" value="Unassembled WGS sequence"/>
</dbReference>
<evidence type="ECO:0000256" key="1">
    <source>
        <dbReference type="ARBA" id="ARBA00010364"/>
    </source>
</evidence>
<dbReference type="InterPro" id="IPR036591">
    <property type="entry name" value="YggU-like_sf"/>
</dbReference>
<dbReference type="SUPFAM" id="SSF69786">
    <property type="entry name" value="YggU-like"/>
    <property type="match status" value="1"/>
</dbReference>
<protein>
    <recommendedName>
        <fullName evidence="2">UPF0235 protein AMJ44_06230</fullName>
    </recommendedName>
</protein>
<comment type="similarity">
    <text evidence="1 2">Belongs to the UPF0235 family.</text>
</comment>
<dbReference type="AlphaFoldDB" id="A0A0S7Y1G4"/>
<dbReference type="HAMAP" id="MF_00634">
    <property type="entry name" value="UPF0235"/>
    <property type="match status" value="1"/>
</dbReference>
<gene>
    <name evidence="3" type="ORF">AMJ44_06230</name>
</gene>
<organism evidence="3 4">
    <name type="scientific">candidate division WOR-1 bacterium DG_54_3</name>
    <dbReference type="NCBI Taxonomy" id="1703775"/>
    <lineage>
        <taxon>Bacteria</taxon>
        <taxon>Bacillati</taxon>
        <taxon>Saganbacteria</taxon>
    </lineage>
</organism>
<dbReference type="SMART" id="SM01152">
    <property type="entry name" value="DUF167"/>
    <property type="match status" value="1"/>
</dbReference>
<accession>A0A0S7Y1G4</accession>
<reference evidence="3 4" key="1">
    <citation type="journal article" date="2015" name="Microbiome">
        <title>Genomic resolution of linkages in carbon, nitrogen, and sulfur cycling among widespread estuary sediment bacteria.</title>
        <authorList>
            <person name="Baker B.J."/>
            <person name="Lazar C.S."/>
            <person name="Teske A.P."/>
            <person name="Dick G.J."/>
        </authorList>
    </citation>
    <scope>NUCLEOTIDE SEQUENCE [LARGE SCALE GENOMIC DNA]</scope>
    <source>
        <strain evidence="3">DG_54_3</strain>
    </source>
</reference>
<dbReference type="EMBL" id="LIZX01000049">
    <property type="protein sequence ID" value="KPJ68597.1"/>
    <property type="molecule type" value="Genomic_DNA"/>
</dbReference>
<proteinExistence type="inferred from homology"/>
<sequence length="74" mass="8563">MQLTIRVIPNARKNKVVVEEGRIKVYLTAPPVEGKANKTLIEFLAEQFCVKKRQIRIVRGEKSRDKVLEVEQET</sequence>
<dbReference type="Gene3D" id="3.30.1200.10">
    <property type="entry name" value="YggU-like"/>
    <property type="match status" value="1"/>
</dbReference>